<reference evidence="5 6" key="1">
    <citation type="journal article" name="Sci. Rep.">
        <title>Genome-scale phylogenetic analyses confirm Olpidium as the closest living zoosporic fungus to the non-flagellated, terrestrial fungi.</title>
        <authorList>
            <person name="Chang Y."/>
            <person name="Rochon D."/>
            <person name="Sekimoto S."/>
            <person name="Wang Y."/>
            <person name="Chovatia M."/>
            <person name="Sandor L."/>
            <person name="Salamov A."/>
            <person name="Grigoriev I.V."/>
            <person name="Stajich J.E."/>
            <person name="Spatafora J.W."/>
        </authorList>
    </citation>
    <scope>NUCLEOTIDE SEQUENCE [LARGE SCALE GENOMIC DNA]</scope>
    <source>
        <strain evidence="5">S191</strain>
    </source>
</reference>
<keyword evidence="1" id="KW-0863">Zinc-finger</keyword>
<keyword evidence="1" id="KW-0479">Metal-binding</keyword>
<feature type="coiled-coil region" evidence="2">
    <location>
        <begin position="183"/>
        <end position="234"/>
    </location>
</feature>
<protein>
    <recommendedName>
        <fullName evidence="4">CCHC-type domain-containing protein</fullName>
    </recommendedName>
</protein>
<dbReference type="InterPro" id="IPR005162">
    <property type="entry name" value="Retrotrans_gag_dom"/>
</dbReference>
<evidence type="ECO:0000256" key="3">
    <source>
        <dbReference type="SAM" id="MobiDB-lite"/>
    </source>
</evidence>
<dbReference type="SUPFAM" id="SSF57756">
    <property type="entry name" value="Retrovirus zinc finger-like domains"/>
    <property type="match status" value="1"/>
</dbReference>
<keyword evidence="2" id="KW-0175">Coiled coil</keyword>
<evidence type="ECO:0000259" key="4">
    <source>
        <dbReference type="PROSITE" id="PS50158"/>
    </source>
</evidence>
<dbReference type="Gene3D" id="4.10.60.10">
    <property type="entry name" value="Zinc finger, CCHC-type"/>
    <property type="match status" value="1"/>
</dbReference>
<proteinExistence type="predicted"/>
<dbReference type="PROSITE" id="PS50158">
    <property type="entry name" value="ZF_CCHC"/>
    <property type="match status" value="1"/>
</dbReference>
<dbReference type="Pfam" id="PF00098">
    <property type="entry name" value="zf-CCHC"/>
    <property type="match status" value="1"/>
</dbReference>
<dbReference type="InterPro" id="IPR036875">
    <property type="entry name" value="Znf_CCHC_sf"/>
</dbReference>
<feature type="region of interest" description="Disordered" evidence="3">
    <location>
        <begin position="143"/>
        <end position="168"/>
    </location>
</feature>
<dbReference type="GO" id="GO:0008270">
    <property type="term" value="F:zinc ion binding"/>
    <property type="evidence" value="ECO:0007669"/>
    <property type="project" value="UniProtKB-KW"/>
</dbReference>
<evidence type="ECO:0000256" key="2">
    <source>
        <dbReference type="SAM" id="Coils"/>
    </source>
</evidence>
<feature type="compositionally biased region" description="Basic and acidic residues" evidence="3">
    <location>
        <begin position="146"/>
        <end position="161"/>
    </location>
</feature>
<accession>A0A8H7ZVN6</accession>
<evidence type="ECO:0000313" key="5">
    <source>
        <dbReference type="EMBL" id="KAG5460024.1"/>
    </source>
</evidence>
<keyword evidence="1" id="KW-0862">Zinc</keyword>
<feature type="domain" description="CCHC-type" evidence="4">
    <location>
        <begin position="450"/>
        <end position="466"/>
    </location>
</feature>
<dbReference type="EMBL" id="JAEFCI010005903">
    <property type="protein sequence ID" value="KAG5460024.1"/>
    <property type="molecule type" value="Genomic_DNA"/>
</dbReference>
<keyword evidence="6" id="KW-1185">Reference proteome</keyword>
<organism evidence="5 6">
    <name type="scientific">Olpidium bornovanus</name>
    <dbReference type="NCBI Taxonomy" id="278681"/>
    <lineage>
        <taxon>Eukaryota</taxon>
        <taxon>Fungi</taxon>
        <taxon>Fungi incertae sedis</taxon>
        <taxon>Olpidiomycota</taxon>
        <taxon>Olpidiomycotina</taxon>
        <taxon>Olpidiomycetes</taxon>
        <taxon>Olpidiales</taxon>
        <taxon>Olpidiaceae</taxon>
        <taxon>Olpidium</taxon>
    </lineage>
</organism>
<name>A0A8H7ZVN6_9FUNG</name>
<evidence type="ECO:0000256" key="1">
    <source>
        <dbReference type="PROSITE-ProRule" id="PRU00047"/>
    </source>
</evidence>
<gene>
    <name evidence="5" type="ORF">BJ554DRAFT_7978</name>
</gene>
<comment type="caution">
    <text evidence="5">The sequence shown here is derived from an EMBL/GenBank/DDBJ whole genome shotgun (WGS) entry which is preliminary data.</text>
</comment>
<dbReference type="InterPro" id="IPR001878">
    <property type="entry name" value="Znf_CCHC"/>
</dbReference>
<dbReference type="Pfam" id="PF03732">
    <property type="entry name" value="Retrotrans_gag"/>
    <property type="match status" value="1"/>
</dbReference>
<sequence length="585" mass="65456">MLTPAPSRRLTLWRVPLPFPQATGLPLQTPQMGRGKRRAAAAAPEPPRLHATGRAEPEGNSRSARARGALDVPFSNSTAFRTAQCSLQRPRHPPSGVCRLRPSILGPSIAHSDSFVFFGPMSVVQVMSPTRDSKEENYRLLSVQSRTREKREASVEGRELAGESTTPLRSRTIKDSVKALRERHMTEETEQRHQEELKDLRQRLAREKAQRERAEERMKDMEAALLQAEEEEKEDDQPPEGNLNTLLAWTLLGAISTYRRRSSTDQLHHQAGNGRRTSWVSSEETLDLAVNRLVGQAATLWQNHARMHPRGTALLWKRWEELRDALTKNFHPREHLQAATAKLMEISQQSCGNDFEKFIETFNALYMEHPTPRDEHTWIIKFHMGLPVDMRRSVMQMVPALDDLGAVQEAARRDLRVMSGGTKKASTFTPVNGAGTAGEAAKKGDLKSVKCYNCSKMGHIARNCRSPKKEKGKKIEPTITAEEPKKAKESGLHVACTAGVLRQGSASIPLLVRSEAVLQFGLVRLSRVEVELRSGRDAIYARRRRAEGSSTAQAVPRRRVCRRGASGPFPRGYHAGLRVLACHGH</sequence>
<dbReference type="GO" id="GO:0003676">
    <property type="term" value="F:nucleic acid binding"/>
    <property type="evidence" value="ECO:0007669"/>
    <property type="project" value="InterPro"/>
</dbReference>
<dbReference type="SMART" id="SM00343">
    <property type="entry name" value="ZnF_C2HC"/>
    <property type="match status" value="1"/>
</dbReference>
<dbReference type="AlphaFoldDB" id="A0A8H7ZVN6"/>
<dbReference type="OrthoDB" id="427960at2759"/>
<dbReference type="Proteomes" id="UP000673691">
    <property type="component" value="Unassembled WGS sequence"/>
</dbReference>
<dbReference type="CDD" id="cd22265">
    <property type="entry name" value="UDM1_RNF168"/>
    <property type="match status" value="1"/>
</dbReference>
<feature type="region of interest" description="Disordered" evidence="3">
    <location>
        <begin position="21"/>
        <end position="68"/>
    </location>
</feature>
<evidence type="ECO:0000313" key="6">
    <source>
        <dbReference type="Proteomes" id="UP000673691"/>
    </source>
</evidence>